<dbReference type="PROSITE" id="PS50994">
    <property type="entry name" value="INTEGRASE"/>
    <property type="match status" value="1"/>
</dbReference>
<dbReference type="PANTHER" id="PTHR37984:SF15">
    <property type="entry name" value="INTEGRASE CATALYTIC DOMAIN-CONTAINING PROTEIN"/>
    <property type="match status" value="1"/>
</dbReference>
<accession>A0A0K8T5C7</accession>
<dbReference type="AlphaFoldDB" id="A0A0K8T5C7"/>
<reference evidence="2" key="1">
    <citation type="submission" date="2014-09" db="EMBL/GenBank/DDBJ databases">
        <authorList>
            <person name="Magalhaes I.L.F."/>
            <person name="Oliveira U."/>
            <person name="Santos F.R."/>
            <person name="Vidigal T.H.D.A."/>
            <person name="Brescovit A.D."/>
            <person name="Santos A.J."/>
        </authorList>
    </citation>
    <scope>NUCLEOTIDE SEQUENCE</scope>
</reference>
<protein>
    <recommendedName>
        <fullName evidence="1">Integrase catalytic domain-containing protein</fullName>
    </recommendedName>
</protein>
<evidence type="ECO:0000313" key="2">
    <source>
        <dbReference type="EMBL" id="JAG60385.1"/>
    </source>
</evidence>
<dbReference type="InterPro" id="IPR050951">
    <property type="entry name" value="Retrovirus_Pol_polyprotein"/>
</dbReference>
<dbReference type="GO" id="GO:0003676">
    <property type="term" value="F:nucleic acid binding"/>
    <property type="evidence" value="ECO:0007669"/>
    <property type="project" value="InterPro"/>
</dbReference>
<dbReference type="InterPro" id="IPR036397">
    <property type="entry name" value="RNaseH_sf"/>
</dbReference>
<feature type="non-terminal residue" evidence="2">
    <location>
        <position position="1"/>
    </location>
</feature>
<dbReference type="InterPro" id="IPR012337">
    <property type="entry name" value="RNaseH-like_sf"/>
</dbReference>
<name>A0A0K8T5C7_LYGHE</name>
<evidence type="ECO:0000259" key="1">
    <source>
        <dbReference type="PROSITE" id="PS50994"/>
    </source>
</evidence>
<dbReference type="GO" id="GO:0015074">
    <property type="term" value="P:DNA integration"/>
    <property type="evidence" value="ECO:0007669"/>
    <property type="project" value="InterPro"/>
</dbReference>
<proteinExistence type="predicted"/>
<dbReference type="SUPFAM" id="SSF53098">
    <property type="entry name" value="Ribonuclease H-like"/>
    <property type="match status" value="1"/>
</dbReference>
<sequence>QLRTTPYHPECNGVVERFHRTLMSMVRHYIRETGTDWDRWLPYALMAYHSTPHSATGYTPHFLTYGEPLELPGEDWARPDVDQPLDGRVTTLMEELARARRMARTCVERQWKKRADRCNRRRTPKVFAAGDWVYLHEPAKP</sequence>
<organism evidence="2">
    <name type="scientific">Lygus hesperus</name>
    <name type="common">Western plant bug</name>
    <dbReference type="NCBI Taxonomy" id="30085"/>
    <lineage>
        <taxon>Eukaryota</taxon>
        <taxon>Metazoa</taxon>
        <taxon>Ecdysozoa</taxon>
        <taxon>Arthropoda</taxon>
        <taxon>Hexapoda</taxon>
        <taxon>Insecta</taxon>
        <taxon>Pterygota</taxon>
        <taxon>Neoptera</taxon>
        <taxon>Paraneoptera</taxon>
        <taxon>Hemiptera</taxon>
        <taxon>Heteroptera</taxon>
        <taxon>Panheteroptera</taxon>
        <taxon>Cimicomorpha</taxon>
        <taxon>Miridae</taxon>
        <taxon>Mirini</taxon>
        <taxon>Lygus</taxon>
    </lineage>
</organism>
<feature type="domain" description="Integrase catalytic" evidence="1">
    <location>
        <begin position="1"/>
        <end position="68"/>
    </location>
</feature>
<dbReference type="Gene3D" id="3.30.420.10">
    <property type="entry name" value="Ribonuclease H-like superfamily/Ribonuclease H"/>
    <property type="match status" value="1"/>
</dbReference>
<dbReference type="EMBL" id="GBRD01005436">
    <property type="protein sequence ID" value="JAG60385.1"/>
    <property type="molecule type" value="Transcribed_RNA"/>
</dbReference>
<dbReference type="PANTHER" id="PTHR37984">
    <property type="entry name" value="PROTEIN CBG26694"/>
    <property type="match status" value="1"/>
</dbReference>
<dbReference type="InterPro" id="IPR001584">
    <property type="entry name" value="Integrase_cat-core"/>
</dbReference>